<evidence type="ECO:0000313" key="2">
    <source>
        <dbReference type="Proteomes" id="UP000315128"/>
    </source>
</evidence>
<dbReference type="RefSeq" id="WP_142766498.1">
    <property type="nucleotide sequence ID" value="NZ_CP041356.1"/>
</dbReference>
<name>A0A514Z8T9_9LACT</name>
<organism evidence="1 2">
    <name type="scientific">Lactococcus protaetiae</name>
    <dbReference type="NCBI Taxonomy" id="2592653"/>
    <lineage>
        <taxon>Bacteria</taxon>
        <taxon>Bacillati</taxon>
        <taxon>Bacillota</taxon>
        <taxon>Bacilli</taxon>
        <taxon>Lactobacillales</taxon>
        <taxon>Streptococcaceae</taxon>
        <taxon>Lactococcus</taxon>
    </lineage>
</organism>
<proteinExistence type="predicted"/>
<dbReference type="KEGG" id="lack:FLP15_06875"/>
<dbReference type="OrthoDB" id="2243550at2"/>
<dbReference type="EMBL" id="CP041356">
    <property type="protein sequence ID" value="QDK70927.1"/>
    <property type="molecule type" value="Genomic_DNA"/>
</dbReference>
<dbReference type="Proteomes" id="UP000315128">
    <property type="component" value="Chromosome"/>
</dbReference>
<evidence type="ECO:0000313" key="1">
    <source>
        <dbReference type="EMBL" id="QDK70927.1"/>
    </source>
</evidence>
<sequence>MTKDTKKIIVRTLLEIAAQHGSLTIEEVSRRSNITRNTIQRNFNNEGIKGIVDYINGNIVQEINNQIFRHQPDELPLEIFADILLSVMWEHRDEAHIIYTSDLPFKPASQTVELSFSWLGDRYERLVKEHRLAPIFTAKELVRFYNTYIYALLSLWLSSDVPVEPSVFKPKFLYLMKISMYDLIYKGIGH</sequence>
<protein>
    <submittedName>
        <fullName evidence="1">TetR/AcrR family transcriptional regulator</fullName>
    </submittedName>
</protein>
<reference evidence="1 2" key="1">
    <citation type="submission" date="2019-07" db="EMBL/GenBank/DDBJ databases">
        <title>Genome sequencing of KACC 19320.</title>
        <authorList>
            <person name="Heo J."/>
            <person name="Kim S.-J."/>
            <person name="Kim J.-S."/>
            <person name="Hong S.-B."/>
            <person name="Kwon S.-W."/>
        </authorList>
    </citation>
    <scope>NUCLEOTIDE SEQUENCE [LARGE SCALE GENOMIC DNA]</scope>
    <source>
        <strain evidence="1 2">KACC 19320</strain>
    </source>
</reference>
<dbReference type="Gene3D" id="1.10.357.10">
    <property type="entry name" value="Tetracycline Repressor, domain 2"/>
    <property type="match status" value="1"/>
</dbReference>
<gene>
    <name evidence="1" type="ORF">FLP15_06875</name>
</gene>
<dbReference type="AlphaFoldDB" id="A0A514Z8T9"/>
<keyword evidence="2" id="KW-1185">Reference proteome</keyword>
<accession>A0A514Z8T9</accession>